<dbReference type="CDD" id="cd02181">
    <property type="entry name" value="GH16_fungal_Lam16A_glucanase"/>
    <property type="match status" value="1"/>
</dbReference>
<feature type="domain" description="GH16" evidence="3">
    <location>
        <begin position="17"/>
        <end position="287"/>
    </location>
</feature>
<feature type="region of interest" description="Disordered" evidence="1">
    <location>
        <begin position="339"/>
        <end position="368"/>
    </location>
</feature>
<comment type="caution">
    <text evidence="4">The sequence shown here is derived from an EMBL/GenBank/DDBJ whole genome shotgun (WGS) entry which is preliminary data.</text>
</comment>
<accession>A0ABR1J8U8</accession>
<dbReference type="EMBL" id="JBANRG010000026">
    <property type="protein sequence ID" value="KAK7453491.1"/>
    <property type="molecule type" value="Genomic_DNA"/>
</dbReference>
<dbReference type="Gene3D" id="2.60.120.200">
    <property type="match status" value="1"/>
</dbReference>
<keyword evidence="5" id="KW-1185">Reference proteome</keyword>
<evidence type="ECO:0000313" key="4">
    <source>
        <dbReference type="EMBL" id="KAK7453491.1"/>
    </source>
</evidence>
<sequence length="394" mass="42163">MQGLDMQRIALVLVWLPYVLGIYVPLREYAGQSFFDGWDYYGNVDNTTWGNVTYVDQPTAINQDLTFIDGNGHAIIRVDNTTNIPDAPLVNRNTIKITTKDAYPIGSLILIDAYHIPYGCSVWPSFWTLGVNAEWPQAGEIDVIEAINMLSQNQMALHTLPGCNLPQNTGHTGRTIDTDCSTGTGCLVQETKPNSYGSGFSNAGGGVFALQLDVSGIYMWFWSRPDIPPSVAGANSSSSLDLTDWGAPSAAYPASGCDINKFFQAQQLIIDITLCGVWAGVPDIYAATCPNTCISNVIGSGNPIYNTAYWEIGYIRTYSATTVPPGQVNTGSTATSSAVVAGTSSVTEPDPDASSTPTDTSSSDSNGSMSSASHETFLIYQGLGILFSIMALLF</sequence>
<feature type="signal peptide" evidence="2">
    <location>
        <begin position="1"/>
        <end position="21"/>
    </location>
</feature>
<proteinExistence type="predicted"/>
<dbReference type="InterPro" id="IPR013320">
    <property type="entry name" value="ConA-like_dom_sf"/>
</dbReference>
<organism evidence="4 5">
    <name type="scientific">Marasmiellus scandens</name>
    <dbReference type="NCBI Taxonomy" id="2682957"/>
    <lineage>
        <taxon>Eukaryota</taxon>
        <taxon>Fungi</taxon>
        <taxon>Dikarya</taxon>
        <taxon>Basidiomycota</taxon>
        <taxon>Agaricomycotina</taxon>
        <taxon>Agaricomycetes</taxon>
        <taxon>Agaricomycetidae</taxon>
        <taxon>Agaricales</taxon>
        <taxon>Marasmiineae</taxon>
        <taxon>Omphalotaceae</taxon>
        <taxon>Marasmiellus</taxon>
    </lineage>
</organism>
<dbReference type="SUPFAM" id="SSF49899">
    <property type="entry name" value="Concanavalin A-like lectins/glucanases"/>
    <property type="match status" value="1"/>
</dbReference>
<dbReference type="InterPro" id="IPR050546">
    <property type="entry name" value="Glycosyl_Hydrlase_16"/>
</dbReference>
<evidence type="ECO:0000256" key="1">
    <source>
        <dbReference type="SAM" id="MobiDB-lite"/>
    </source>
</evidence>
<dbReference type="PANTHER" id="PTHR10963">
    <property type="entry name" value="GLYCOSYL HYDROLASE-RELATED"/>
    <property type="match status" value="1"/>
</dbReference>
<name>A0ABR1J8U8_9AGAR</name>
<dbReference type="InterPro" id="IPR000757">
    <property type="entry name" value="Beta-glucanase-like"/>
</dbReference>
<evidence type="ECO:0000256" key="2">
    <source>
        <dbReference type="SAM" id="SignalP"/>
    </source>
</evidence>
<evidence type="ECO:0000259" key="3">
    <source>
        <dbReference type="PROSITE" id="PS51762"/>
    </source>
</evidence>
<keyword evidence="2" id="KW-0732">Signal</keyword>
<reference evidence="4 5" key="1">
    <citation type="submission" date="2024-01" db="EMBL/GenBank/DDBJ databases">
        <title>A draft genome for the cacao thread blight pathogen Marasmiellus scandens.</title>
        <authorList>
            <person name="Baruah I.K."/>
            <person name="Leung J."/>
            <person name="Bukari Y."/>
            <person name="Amoako-Attah I."/>
            <person name="Meinhardt L.W."/>
            <person name="Bailey B.A."/>
            <person name="Cohen S.P."/>
        </authorList>
    </citation>
    <scope>NUCLEOTIDE SEQUENCE [LARGE SCALE GENOMIC DNA]</scope>
    <source>
        <strain evidence="4 5">GH-19</strain>
    </source>
</reference>
<gene>
    <name evidence="4" type="ORF">VKT23_011768</name>
</gene>
<feature type="chain" id="PRO_5046341487" description="GH16 domain-containing protein" evidence="2">
    <location>
        <begin position="22"/>
        <end position="394"/>
    </location>
</feature>
<dbReference type="Pfam" id="PF26113">
    <property type="entry name" value="GH16_XgeA"/>
    <property type="match status" value="1"/>
</dbReference>
<dbReference type="PANTHER" id="PTHR10963:SF24">
    <property type="entry name" value="GLYCOSIDASE C21B10.07-RELATED"/>
    <property type="match status" value="1"/>
</dbReference>
<evidence type="ECO:0000313" key="5">
    <source>
        <dbReference type="Proteomes" id="UP001498398"/>
    </source>
</evidence>
<dbReference type="Proteomes" id="UP001498398">
    <property type="component" value="Unassembled WGS sequence"/>
</dbReference>
<protein>
    <recommendedName>
        <fullName evidence="3">GH16 domain-containing protein</fullName>
    </recommendedName>
</protein>
<dbReference type="PROSITE" id="PS51762">
    <property type="entry name" value="GH16_2"/>
    <property type="match status" value="1"/>
</dbReference>